<organism evidence="3 4">
    <name type="scientific">Rhizoctonia solani</name>
    <dbReference type="NCBI Taxonomy" id="456999"/>
    <lineage>
        <taxon>Eukaryota</taxon>
        <taxon>Fungi</taxon>
        <taxon>Dikarya</taxon>
        <taxon>Basidiomycota</taxon>
        <taxon>Agaricomycotina</taxon>
        <taxon>Agaricomycetes</taxon>
        <taxon>Cantharellales</taxon>
        <taxon>Ceratobasidiaceae</taxon>
        <taxon>Rhizoctonia</taxon>
    </lineage>
</organism>
<dbReference type="SUPFAM" id="SSF81383">
    <property type="entry name" value="F-box domain"/>
    <property type="match status" value="1"/>
</dbReference>
<sequence>MASTRTSARIAAREGVTQGSQTQQLPPRKVKRAKLTKGRRRKTRVNSKNRLDKFIGIPIDIFTEITSLLYPKDIISLSRASRFLRNLLMSRSSRHIWIRVINNIEGLPPCPPDMSEPSYLTLLFARDCTGCGQPIGARLYEDLRVRFCISCRNTRLYALSAMDVLIANLVPTSLVVLKSQLTYARPTIIYAIQEEVDDVKEKLQEYRNMTNHDHAFGAWLKERKETIQTRRVVCSSTTWVGTDSS</sequence>
<comment type="caution">
    <text evidence="3">The sequence shown here is derived from an EMBL/GenBank/DDBJ whole genome shotgun (WGS) entry which is preliminary data.</text>
</comment>
<reference evidence="3" key="1">
    <citation type="submission" date="2021-01" db="EMBL/GenBank/DDBJ databases">
        <authorList>
            <person name="Kaushik A."/>
        </authorList>
    </citation>
    <scope>NUCLEOTIDE SEQUENCE</scope>
    <source>
        <strain evidence="3">AG3-T5</strain>
    </source>
</reference>
<dbReference type="InterPro" id="IPR001810">
    <property type="entry name" value="F-box_dom"/>
</dbReference>
<dbReference type="AlphaFoldDB" id="A0A8H3GFB3"/>
<protein>
    <recommendedName>
        <fullName evidence="2">F-box domain-containing protein</fullName>
    </recommendedName>
</protein>
<dbReference type="EMBL" id="CAJMWW010000119">
    <property type="protein sequence ID" value="CAE6447221.1"/>
    <property type="molecule type" value="Genomic_DNA"/>
</dbReference>
<evidence type="ECO:0000313" key="3">
    <source>
        <dbReference type="EMBL" id="CAE6447221.1"/>
    </source>
</evidence>
<evidence type="ECO:0000313" key="4">
    <source>
        <dbReference type="Proteomes" id="UP000663841"/>
    </source>
</evidence>
<accession>A0A8H3GFB3</accession>
<dbReference type="PROSITE" id="PS50181">
    <property type="entry name" value="FBOX"/>
    <property type="match status" value="1"/>
</dbReference>
<proteinExistence type="predicted"/>
<dbReference type="Proteomes" id="UP000663841">
    <property type="component" value="Unassembled WGS sequence"/>
</dbReference>
<feature type="compositionally biased region" description="Basic residues" evidence="1">
    <location>
        <begin position="28"/>
        <end position="43"/>
    </location>
</feature>
<evidence type="ECO:0000259" key="2">
    <source>
        <dbReference type="PROSITE" id="PS50181"/>
    </source>
</evidence>
<feature type="compositionally biased region" description="Low complexity" evidence="1">
    <location>
        <begin position="1"/>
        <end position="10"/>
    </location>
</feature>
<gene>
    <name evidence="3" type="ORF">RDB_LOCUS116462</name>
</gene>
<name>A0A8H3GFB3_9AGAM</name>
<dbReference type="InterPro" id="IPR036047">
    <property type="entry name" value="F-box-like_dom_sf"/>
</dbReference>
<feature type="region of interest" description="Disordered" evidence="1">
    <location>
        <begin position="1"/>
        <end position="43"/>
    </location>
</feature>
<evidence type="ECO:0000256" key="1">
    <source>
        <dbReference type="SAM" id="MobiDB-lite"/>
    </source>
</evidence>
<feature type="domain" description="F-box" evidence="2">
    <location>
        <begin position="51"/>
        <end position="100"/>
    </location>
</feature>